<dbReference type="InterPro" id="IPR035952">
    <property type="entry name" value="Rhomboid-like_sf"/>
</dbReference>
<feature type="transmembrane region" description="Helical" evidence="5">
    <location>
        <begin position="15"/>
        <end position="34"/>
    </location>
</feature>
<reference evidence="7 8" key="1">
    <citation type="journal article" date="2011" name="J. Bacteriol.">
        <title>Complete genome sequence and updated annotation of Desulfovibrio alaskensis G20.</title>
        <authorList>
            <person name="Hauser L.J."/>
            <person name="Land M.L."/>
            <person name="Brown S.D."/>
            <person name="Larimer F."/>
            <person name="Keller K.L."/>
            <person name="Rapp-Giles B.J."/>
            <person name="Price M.N."/>
            <person name="Lin M."/>
            <person name="Bruce D.C."/>
            <person name="Detter J.C."/>
            <person name="Tapia R."/>
            <person name="Han C.S."/>
            <person name="Goodwin L.A."/>
            <person name="Cheng J.F."/>
            <person name="Pitluck S."/>
            <person name="Copeland A."/>
            <person name="Lucas S."/>
            <person name="Nolan M."/>
            <person name="Lapidus A.L."/>
            <person name="Palumbo A.V."/>
            <person name="Wall J.D."/>
        </authorList>
    </citation>
    <scope>NUCLEOTIDE SEQUENCE [LARGE SCALE GENOMIC DNA]</scope>
    <source>
        <strain evidence="8">ATCC BAA 1058 / DSM 17464 / G20</strain>
    </source>
</reference>
<evidence type="ECO:0000256" key="2">
    <source>
        <dbReference type="ARBA" id="ARBA00022692"/>
    </source>
</evidence>
<feature type="transmembrane region" description="Helical" evidence="5">
    <location>
        <begin position="132"/>
        <end position="151"/>
    </location>
</feature>
<keyword evidence="4 5" id="KW-0472">Membrane</keyword>
<gene>
    <name evidence="7" type="ordered locus">Dde_1446</name>
</gene>
<dbReference type="KEGG" id="dde:Dde_1446"/>
<dbReference type="EMBL" id="CP000112">
    <property type="protein sequence ID" value="ABB38245.1"/>
    <property type="molecule type" value="Genomic_DNA"/>
</dbReference>
<protein>
    <submittedName>
        <fullName evidence="7">Rhomboid family protein</fullName>
    </submittedName>
</protein>
<dbReference type="HOGENOM" id="CLU_055068_5_1_7"/>
<dbReference type="InterPro" id="IPR050925">
    <property type="entry name" value="Rhomboid_protease_S54"/>
</dbReference>
<evidence type="ECO:0000313" key="7">
    <source>
        <dbReference type="EMBL" id="ABB38245.1"/>
    </source>
</evidence>
<comment type="subcellular location">
    <subcellularLocation>
        <location evidence="1">Membrane</location>
        <topology evidence="1">Multi-pass membrane protein</topology>
    </subcellularLocation>
</comment>
<dbReference type="Pfam" id="PF01694">
    <property type="entry name" value="Rhomboid"/>
    <property type="match status" value="1"/>
</dbReference>
<dbReference type="STRING" id="207559.Dde_1446"/>
<feature type="transmembrane region" description="Helical" evidence="5">
    <location>
        <begin position="158"/>
        <end position="182"/>
    </location>
</feature>
<name>Q312A1_OLEA2</name>
<keyword evidence="8" id="KW-1185">Reference proteome</keyword>
<feature type="transmembrane region" description="Helical" evidence="5">
    <location>
        <begin position="108"/>
        <end position="126"/>
    </location>
</feature>
<proteinExistence type="predicted"/>
<evidence type="ECO:0000313" key="8">
    <source>
        <dbReference type="Proteomes" id="UP000002710"/>
    </source>
</evidence>
<dbReference type="FunFam" id="1.20.1540.10:FF:000027">
    <property type="entry name" value="Rhomboid family intramembrane serine protease"/>
    <property type="match status" value="1"/>
</dbReference>
<dbReference type="SUPFAM" id="SSF144091">
    <property type="entry name" value="Rhomboid-like"/>
    <property type="match status" value="1"/>
</dbReference>
<keyword evidence="3 5" id="KW-1133">Transmembrane helix</keyword>
<dbReference type="eggNOG" id="COG0705">
    <property type="taxonomic scope" value="Bacteria"/>
</dbReference>
<feature type="transmembrane region" description="Helical" evidence="5">
    <location>
        <begin position="69"/>
        <end position="96"/>
    </location>
</feature>
<dbReference type="Proteomes" id="UP000002710">
    <property type="component" value="Chromosome"/>
</dbReference>
<organism evidence="7 8">
    <name type="scientific">Oleidesulfovibrio alaskensis (strain ATCC BAA-1058 / DSM 17464 / G20)</name>
    <name type="common">Desulfovibrio alaskensis</name>
    <dbReference type="NCBI Taxonomy" id="207559"/>
    <lineage>
        <taxon>Bacteria</taxon>
        <taxon>Pseudomonadati</taxon>
        <taxon>Thermodesulfobacteriota</taxon>
        <taxon>Desulfovibrionia</taxon>
        <taxon>Desulfovibrionales</taxon>
        <taxon>Desulfovibrionaceae</taxon>
        <taxon>Oleidesulfovibrio</taxon>
    </lineage>
</organism>
<evidence type="ECO:0000256" key="5">
    <source>
        <dbReference type="SAM" id="Phobius"/>
    </source>
</evidence>
<dbReference type="RefSeq" id="WP_011367414.1">
    <property type="nucleotide sequence ID" value="NC_007519.1"/>
</dbReference>
<dbReference type="AlphaFoldDB" id="Q312A1"/>
<sequence>MFPIRDSIPRVHKPWAVWSILLLNIAVFMLQQGMTEQMLVSFLHLYGVVPARFTSPEWALFAGYPRGGYIAFLTHMFIHGGWLHIIANMWTLWIFADNIEDVMGPVRFVLFYLACGLSATVVHILFNADSTIPVVGASGAIAGVMGAYLLLYPHAKVFTLIPVLFFPLFFELPAAIYLGIWFLTQFFSGVTSIVAPQQGGGIAWWAHLGGFAAGIVLLPYFRRNDRCYFCYRPDPARRTAVVEPPRRG</sequence>
<feature type="domain" description="Peptidase S54 rhomboid" evidence="6">
    <location>
        <begin position="69"/>
        <end position="222"/>
    </location>
</feature>
<dbReference type="PANTHER" id="PTHR43731">
    <property type="entry name" value="RHOMBOID PROTEASE"/>
    <property type="match status" value="1"/>
</dbReference>
<dbReference type="GO" id="GO:0004252">
    <property type="term" value="F:serine-type endopeptidase activity"/>
    <property type="evidence" value="ECO:0007669"/>
    <property type="project" value="InterPro"/>
</dbReference>
<dbReference type="InterPro" id="IPR022764">
    <property type="entry name" value="Peptidase_S54_rhomboid_dom"/>
</dbReference>
<accession>Q312A1</accession>
<keyword evidence="2 5" id="KW-0812">Transmembrane</keyword>
<feature type="transmembrane region" description="Helical" evidence="5">
    <location>
        <begin position="202"/>
        <end position="221"/>
    </location>
</feature>
<evidence type="ECO:0000256" key="1">
    <source>
        <dbReference type="ARBA" id="ARBA00004141"/>
    </source>
</evidence>
<dbReference type="GO" id="GO:0016020">
    <property type="term" value="C:membrane"/>
    <property type="evidence" value="ECO:0007669"/>
    <property type="project" value="UniProtKB-SubCell"/>
</dbReference>
<evidence type="ECO:0000256" key="4">
    <source>
        <dbReference type="ARBA" id="ARBA00023136"/>
    </source>
</evidence>
<dbReference type="PANTHER" id="PTHR43731:SF26">
    <property type="entry name" value="RHOMBOID-LIKE PROTEIN 10, CHLOROPLASTIC"/>
    <property type="match status" value="1"/>
</dbReference>
<evidence type="ECO:0000256" key="3">
    <source>
        <dbReference type="ARBA" id="ARBA00022989"/>
    </source>
</evidence>
<dbReference type="Gene3D" id="1.20.1540.10">
    <property type="entry name" value="Rhomboid-like"/>
    <property type="match status" value="1"/>
</dbReference>
<evidence type="ECO:0000259" key="6">
    <source>
        <dbReference type="Pfam" id="PF01694"/>
    </source>
</evidence>